<keyword evidence="1" id="KW-0808">Transferase</keyword>
<evidence type="ECO:0000313" key="1">
    <source>
        <dbReference type="EMBL" id="KAJ1669586.1"/>
    </source>
</evidence>
<proteinExistence type="predicted"/>
<feature type="non-terminal residue" evidence="1">
    <location>
        <position position="154"/>
    </location>
</feature>
<dbReference type="EMBL" id="JAMZIH010009814">
    <property type="protein sequence ID" value="KAJ1669586.1"/>
    <property type="molecule type" value="Genomic_DNA"/>
</dbReference>
<accession>A0ACC1H6B7</accession>
<name>A0ACC1H6B7_9FUNG</name>
<feature type="non-terminal residue" evidence="1">
    <location>
        <position position="1"/>
    </location>
</feature>
<dbReference type="EC" id="2.1.1.203" evidence="1"/>
<protein>
    <submittedName>
        <fullName evidence="1">tRNA (Cytosine(34)-C(5))-methyltransferase</fullName>
        <ecNumber evidence="1">2.1.1.203</ecNumber>
    </submittedName>
</protein>
<sequence length="154" mass="17380">KHFKISDKMQYNGFMVRDDKSFRTLYLVSDSVRAFLTQAGSKLRTVNTGIRMFDKNGLKDGSCPFRLTADGMPVIYPFMDLSLILNLTFQDLKVIITKVNPLVKDLSEGLQEQVKGLSVMGSVIARFDPTTEAAAAEREQEKELGRPLPRLYTQ</sequence>
<gene>
    <name evidence="1" type="primary">NSUN2</name>
    <name evidence="1" type="ORF">EV182_008692</name>
</gene>
<keyword evidence="1" id="KW-0489">Methyltransferase</keyword>
<organism evidence="1 2">
    <name type="scientific">Spiromyces aspiralis</name>
    <dbReference type="NCBI Taxonomy" id="68401"/>
    <lineage>
        <taxon>Eukaryota</taxon>
        <taxon>Fungi</taxon>
        <taxon>Fungi incertae sedis</taxon>
        <taxon>Zoopagomycota</taxon>
        <taxon>Kickxellomycotina</taxon>
        <taxon>Kickxellomycetes</taxon>
        <taxon>Kickxellales</taxon>
        <taxon>Kickxellaceae</taxon>
        <taxon>Spiromyces</taxon>
    </lineage>
</organism>
<reference evidence="1" key="1">
    <citation type="submission" date="2022-06" db="EMBL/GenBank/DDBJ databases">
        <title>Phylogenomic reconstructions and comparative analyses of Kickxellomycotina fungi.</title>
        <authorList>
            <person name="Reynolds N.K."/>
            <person name="Stajich J.E."/>
            <person name="Barry K."/>
            <person name="Grigoriev I.V."/>
            <person name="Crous P."/>
            <person name="Smith M.E."/>
        </authorList>
    </citation>
    <scope>NUCLEOTIDE SEQUENCE</scope>
    <source>
        <strain evidence="1">RSA 2271</strain>
    </source>
</reference>
<evidence type="ECO:0000313" key="2">
    <source>
        <dbReference type="Proteomes" id="UP001145114"/>
    </source>
</evidence>
<keyword evidence="2" id="KW-1185">Reference proteome</keyword>
<comment type="caution">
    <text evidence="1">The sequence shown here is derived from an EMBL/GenBank/DDBJ whole genome shotgun (WGS) entry which is preliminary data.</text>
</comment>
<dbReference type="Proteomes" id="UP001145114">
    <property type="component" value="Unassembled WGS sequence"/>
</dbReference>